<dbReference type="Proteomes" id="UP000238823">
    <property type="component" value="Unassembled WGS sequence"/>
</dbReference>
<reference evidence="1 2" key="1">
    <citation type="submission" date="2018-03" db="EMBL/GenBank/DDBJ databases">
        <title>Draft Genome Sequences of the Obligatory Marine Myxobacteria Enhygromyxa salina SWB007.</title>
        <authorList>
            <person name="Poehlein A."/>
            <person name="Moghaddam J.A."/>
            <person name="Harms H."/>
            <person name="Alanjari M."/>
            <person name="Koenig G.M."/>
            <person name="Daniel R."/>
            <person name="Schaeberle T.F."/>
        </authorList>
    </citation>
    <scope>NUCLEOTIDE SEQUENCE [LARGE SCALE GENOMIC DNA]</scope>
    <source>
        <strain evidence="1 2">SWB007</strain>
    </source>
</reference>
<evidence type="ECO:0000313" key="2">
    <source>
        <dbReference type="Proteomes" id="UP000238823"/>
    </source>
</evidence>
<dbReference type="AlphaFoldDB" id="A0A2S9YQY1"/>
<sequence>MVQAIALTLGTLAPPFGPPAPMIDRATIEITDTDATITGYDPDGGPVGTLTLFADPADGTIVVVSDYTDGYSWIELDATTGNTTIDGTLSRAVVASRAADLGAALGYPYSLAEPEYSPQPGAGWLQCGGGVVLTAIGLAAANPFALGTAILAACACLPLLFEGTPEGDVECP</sequence>
<dbReference type="EMBL" id="PVNL01000054">
    <property type="protein sequence ID" value="PRQ07469.1"/>
    <property type="molecule type" value="Genomic_DNA"/>
</dbReference>
<gene>
    <name evidence="1" type="ORF">ENSA7_28620</name>
</gene>
<evidence type="ECO:0000313" key="1">
    <source>
        <dbReference type="EMBL" id="PRQ07469.1"/>
    </source>
</evidence>
<name>A0A2S9YQY1_9BACT</name>
<organism evidence="1 2">
    <name type="scientific">Enhygromyxa salina</name>
    <dbReference type="NCBI Taxonomy" id="215803"/>
    <lineage>
        <taxon>Bacteria</taxon>
        <taxon>Pseudomonadati</taxon>
        <taxon>Myxococcota</taxon>
        <taxon>Polyangia</taxon>
        <taxon>Nannocystales</taxon>
        <taxon>Nannocystaceae</taxon>
        <taxon>Enhygromyxa</taxon>
    </lineage>
</organism>
<comment type="caution">
    <text evidence="1">The sequence shown here is derived from an EMBL/GenBank/DDBJ whole genome shotgun (WGS) entry which is preliminary data.</text>
</comment>
<proteinExistence type="predicted"/>
<protein>
    <submittedName>
        <fullName evidence="1">Uncharacterized protein</fullName>
    </submittedName>
</protein>
<accession>A0A2S9YQY1</accession>